<keyword evidence="4 6" id="KW-0378">Hydrolase</keyword>
<accession>A0ABU6IHC9</accession>
<comment type="function">
    <text evidence="6">Exonuclease involved in the 3' processing of various precursor tRNAs. Initiates hydrolysis at the 3'-terminus of an RNA molecule and releases 5'-mononucleotides.</text>
</comment>
<gene>
    <name evidence="6 8" type="primary">rnd</name>
    <name evidence="8" type="ORF">VIN30_05300</name>
</gene>
<dbReference type="EMBL" id="JAYMFF010000009">
    <property type="protein sequence ID" value="MEC4175857.1"/>
    <property type="molecule type" value="Genomic_DNA"/>
</dbReference>
<dbReference type="SUPFAM" id="SSF53098">
    <property type="entry name" value="Ribonuclease H-like"/>
    <property type="match status" value="1"/>
</dbReference>
<keyword evidence="9" id="KW-1185">Reference proteome</keyword>
<dbReference type="HAMAP" id="MF_01899">
    <property type="entry name" value="RNase_D"/>
    <property type="match status" value="1"/>
</dbReference>
<comment type="cofactor">
    <cofactor evidence="6">
        <name>a divalent metal cation</name>
        <dbReference type="ChEBI" id="CHEBI:60240"/>
    </cofactor>
</comment>
<evidence type="ECO:0000259" key="7">
    <source>
        <dbReference type="PROSITE" id="PS50967"/>
    </source>
</evidence>
<dbReference type="Pfam" id="PF00570">
    <property type="entry name" value="HRDC"/>
    <property type="match status" value="1"/>
</dbReference>
<dbReference type="InterPro" id="IPR051086">
    <property type="entry name" value="RNase_D-like"/>
</dbReference>
<dbReference type="PROSITE" id="PS50967">
    <property type="entry name" value="HRDC"/>
    <property type="match status" value="1"/>
</dbReference>
<dbReference type="Gene3D" id="1.10.150.80">
    <property type="entry name" value="HRDC domain"/>
    <property type="match status" value="1"/>
</dbReference>
<evidence type="ECO:0000313" key="9">
    <source>
        <dbReference type="Proteomes" id="UP001349994"/>
    </source>
</evidence>
<keyword evidence="3 6" id="KW-0540">Nuclease</keyword>
<dbReference type="SMART" id="SM00474">
    <property type="entry name" value="35EXOc"/>
    <property type="match status" value="1"/>
</dbReference>
<evidence type="ECO:0000256" key="3">
    <source>
        <dbReference type="ARBA" id="ARBA00022722"/>
    </source>
</evidence>
<evidence type="ECO:0000256" key="6">
    <source>
        <dbReference type="HAMAP-Rule" id="MF_01899"/>
    </source>
</evidence>
<dbReference type="InterPro" id="IPR002562">
    <property type="entry name" value="3'-5'_exonuclease_dom"/>
</dbReference>
<dbReference type="Pfam" id="PF01612">
    <property type="entry name" value="DNA_pol_A_exo1"/>
    <property type="match status" value="1"/>
</dbReference>
<comment type="caution">
    <text evidence="8">The sequence shown here is derived from an EMBL/GenBank/DDBJ whole genome shotgun (WGS) entry which is preliminary data.</text>
</comment>
<dbReference type="NCBIfam" id="TIGR01388">
    <property type="entry name" value="rnd"/>
    <property type="match status" value="1"/>
</dbReference>
<reference evidence="8 9" key="1">
    <citation type="submission" date="2024-01" db="EMBL/GenBank/DDBJ databases">
        <title>novel species in genus Adlercreutzia.</title>
        <authorList>
            <person name="Liu X."/>
        </authorList>
    </citation>
    <scope>NUCLEOTIDE SEQUENCE [LARGE SCALE GENOMIC DNA]</scope>
    <source>
        <strain evidence="8 9">R7</strain>
    </source>
</reference>
<dbReference type="InterPro" id="IPR006292">
    <property type="entry name" value="RNase_D"/>
</dbReference>
<evidence type="ECO:0000256" key="4">
    <source>
        <dbReference type="ARBA" id="ARBA00022801"/>
    </source>
</evidence>
<feature type="domain" description="HRDC" evidence="7">
    <location>
        <begin position="208"/>
        <end position="288"/>
    </location>
</feature>
<dbReference type="PANTHER" id="PTHR47649">
    <property type="entry name" value="RIBONUCLEASE D"/>
    <property type="match status" value="1"/>
</dbReference>
<organism evidence="8 9">
    <name type="scientific">Adlercreutzia wanghongyangiae</name>
    <dbReference type="NCBI Taxonomy" id="3111451"/>
    <lineage>
        <taxon>Bacteria</taxon>
        <taxon>Bacillati</taxon>
        <taxon>Actinomycetota</taxon>
        <taxon>Coriobacteriia</taxon>
        <taxon>Eggerthellales</taxon>
        <taxon>Eggerthellaceae</taxon>
        <taxon>Adlercreutzia</taxon>
    </lineage>
</organism>
<keyword evidence="1 6" id="KW-0963">Cytoplasm</keyword>
<dbReference type="Proteomes" id="UP001349994">
    <property type="component" value="Unassembled WGS sequence"/>
</dbReference>
<dbReference type="InterPro" id="IPR010997">
    <property type="entry name" value="HRDC-like_sf"/>
</dbReference>
<comment type="catalytic activity">
    <reaction evidence="6">
        <text>Exonucleolytic cleavage that removes extra residues from the 3'-terminus of tRNA to produce 5'-mononucleotides.</text>
        <dbReference type="EC" id="3.1.13.5"/>
    </reaction>
</comment>
<sequence length="383" mass="43127">MEYIANQENLEAFVRRAASSSVLAIDTEFLREKTYYAKLCLLQLATDTEVAIIDPFAVDDLGVLAPLLEDPSIMKLFHAAGQDLEIIYRELGVLPAPVFDTQVAATLLGHTQQIGYGPLVHSLCGVNLKKSDSFTDWSRRPLSQSQLEYAADDVIYLPKMHRIMVERLQAKGRLSWLDNDFAALSDPANYVSDASTRFRRLKRVGQLSRRQLAAAREVACWRELTAQDRDLPRKWVLTDEQIVEACRREARTIDELFMVRGVREKLGTRDARAVVAAMVRGMDAPPDSWPELDKPSKSEPNVDAELDLMEALVRLRARENDIAMQTLASHNELCRVARGYRDDVDVLKGWRRALIGEELLELLAGRISLSLGPEGLVVTRRGE</sequence>
<dbReference type="InterPro" id="IPR012337">
    <property type="entry name" value="RNaseH-like_sf"/>
</dbReference>
<protein>
    <recommendedName>
        <fullName evidence="6">Ribonuclease D</fullName>
        <shortName evidence="6">RNase D</shortName>
        <ecNumber evidence="6">3.1.13.5</ecNumber>
    </recommendedName>
</protein>
<dbReference type="SUPFAM" id="SSF47819">
    <property type="entry name" value="HRDC-like"/>
    <property type="match status" value="2"/>
</dbReference>
<dbReference type="InterPro" id="IPR044876">
    <property type="entry name" value="HRDC_dom_sf"/>
</dbReference>
<evidence type="ECO:0000256" key="1">
    <source>
        <dbReference type="ARBA" id="ARBA00022490"/>
    </source>
</evidence>
<evidence type="ECO:0000313" key="8">
    <source>
        <dbReference type="EMBL" id="MEC4175857.1"/>
    </source>
</evidence>
<dbReference type="EC" id="3.1.13.5" evidence="6"/>
<name>A0ABU6IHC9_9ACTN</name>
<dbReference type="CDD" id="cd06142">
    <property type="entry name" value="RNaseD_exo"/>
    <property type="match status" value="1"/>
</dbReference>
<dbReference type="InterPro" id="IPR002121">
    <property type="entry name" value="HRDC_dom"/>
</dbReference>
<comment type="similarity">
    <text evidence="6">Belongs to the RNase D family.</text>
</comment>
<comment type="subcellular location">
    <subcellularLocation>
        <location evidence="6">Cytoplasm</location>
    </subcellularLocation>
</comment>
<dbReference type="PANTHER" id="PTHR47649:SF1">
    <property type="entry name" value="RIBONUCLEASE D"/>
    <property type="match status" value="1"/>
</dbReference>
<keyword evidence="2 6" id="KW-0819">tRNA processing</keyword>
<proteinExistence type="inferred from homology"/>
<dbReference type="RefSeq" id="WP_338209883.1">
    <property type="nucleotide sequence ID" value="NZ_JAYMFF010000009.1"/>
</dbReference>
<evidence type="ECO:0000256" key="2">
    <source>
        <dbReference type="ARBA" id="ARBA00022694"/>
    </source>
</evidence>
<dbReference type="GO" id="GO:0033890">
    <property type="term" value="F:ribonuclease D activity"/>
    <property type="evidence" value="ECO:0007669"/>
    <property type="project" value="UniProtKB-EC"/>
</dbReference>
<evidence type="ECO:0000256" key="5">
    <source>
        <dbReference type="ARBA" id="ARBA00022839"/>
    </source>
</evidence>
<keyword evidence="5 6" id="KW-0269">Exonuclease</keyword>
<dbReference type="Gene3D" id="3.30.420.10">
    <property type="entry name" value="Ribonuclease H-like superfamily/Ribonuclease H"/>
    <property type="match status" value="1"/>
</dbReference>
<dbReference type="InterPro" id="IPR036397">
    <property type="entry name" value="RNaseH_sf"/>
</dbReference>